<keyword evidence="6" id="KW-1185">Reference proteome</keyword>
<feature type="non-terminal residue" evidence="5">
    <location>
        <position position="1"/>
    </location>
</feature>
<dbReference type="GO" id="GO:0003723">
    <property type="term" value="F:RNA binding"/>
    <property type="evidence" value="ECO:0007669"/>
    <property type="project" value="UniProtKB-KW"/>
</dbReference>
<gene>
    <name evidence="5" type="ORF">PACLA_8A072753</name>
</gene>
<keyword evidence="4" id="KW-0648">Protein biosynthesis</keyword>
<evidence type="ECO:0000313" key="6">
    <source>
        <dbReference type="Proteomes" id="UP001152795"/>
    </source>
</evidence>
<dbReference type="AlphaFoldDB" id="A0A6S7I6V2"/>
<name>A0A6S7I6V2_PARCT</name>
<evidence type="ECO:0000256" key="4">
    <source>
        <dbReference type="ARBA" id="ARBA00022917"/>
    </source>
</evidence>
<dbReference type="InterPro" id="IPR007783">
    <property type="entry name" value="eIF3d"/>
</dbReference>
<keyword evidence="3" id="KW-0694">RNA-binding</keyword>
<sequence length="118" mass="13835">MDFSNQFFLKFKMAAERSHFIAPVIQDNPNGWGPTSVSDAFKGIPYQPFSKGDRIGKISDWSGTSYQDRRYQNKYLNQFGGGSQYAYYHEEDESSFHLVDTSRPQKPIYMRNRNRFNQ</sequence>
<dbReference type="Pfam" id="PF05091">
    <property type="entry name" value="eIF-3_zeta"/>
    <property type="match status" value="1"/>
</dbReference>
<proteinExistence type="predicted"/>
<evidence type="ECO:0000256" key="3">
    <source>
        <dbReference type="ARBA" id="ARBA00022884"/>
    </source>
</evidence>
<dbReference type="Proteomes" id="UP001152795">
    <property type="component" value="Unassembled WGS sequence"/>
</dbReference>
<evidence type="ECO:0000313" key="5">
    <source>
        <dbReference type="EMBL" id="CAB4000158.1"/>
    </source>
</evidence>
<evidence type="ECO:0000256" key="1">
    <source>
        <dbReference type="ARBA" id="ARBA00022490"/>
    </source>
</evidence>
<organism evidence="5 6">
    <name type="scientific">Paramuricea clavata</name>
    <name type="common">Red gorgonian</name>
    <name type="synonym">Violescent sea-whip</name>
    <dbReference type="NCBI Taxonomy" id="317549"/>
    <lineage>
        <taxon>Eukaryota</taxon>
        <taxon>Metazoa</taxon>
        <taxon>Cnidaria</taxon>
        <taxon>Anthozoa</taxon>
        <taxon>Octocorallia</taxon>
        <taxon>Malacalcyonacea</taxon>
        <taxon>Plexauridae</taxon>
        <taxon>Paramuricea</taxon>
    </lineage>
</organism>
<dbReference type="EMBL" id="CACRXK020003767">
    <property type="protein sequence ID" value="CAB4000158.1"/>
    <property type="molecule type" value="Genomic_DNA"/>
</dbReference>
<evidence type="ECO:0000256" key="2">
    <source>
        <dbReference type="ARBA" id="ARBA00022540"/>
    </source>
</evidence>
<reference evidence="5" key="1">
    <citation type="submission" date="2020-04" db="EMBL/GenBank/DDBJ databases">
        <authorList>
            <person name="Alioto T."/>
            <person name="Alioto T."/>
            <person name="Gomez Garrido J."/>
        </authorList>
    </citation>
    <scope>NUCLEOTIDE SEQUENCE</scope>
    <source>
        <strain evidence="5">A484AB</strain>
    </source>
</reference>
<keyword evidence="2 5" id="KW-0396">Initiation factor</keyword>
<keyword evidence="1" id="KW-0963">Cytoplasm</keyword>
<dbReference type="PANTHER" id="PTHR12399:SF0">
    <property type="entry name" value="EUKARYOTIC TRANSLATION INITIATION FACTOR 3 SUBUNIT D"/>
    <property type="match status" value="1"/>
</dbReference>
<comment type="caution">
    <text evidence="5">The sequence shown here is derived from an EMBL/GenBank/DDBJ whole genome shotgun (WGS) entry which is preliminary data.</text>
</comment>
<dbReference type="GO" id="GO:0003743">
    <property type="term" value="F:translation initiation factor activity"/>
    <property type="evidence" value="ECO:0007669"/>
    <property type="project" value="UniProtKB-KW"/>
</dbReference>
<accession>A0A6S7I6V2</accession>
<protein>
    <submittedName>
        <fullName evidence="5">Eukaryotic translation initiation factor 3 subunit D-like</fullName>
    </submittedName>
</protein>
<dbReference type="PANTHER" id="PTHR12399">
    <property type="entry name" value="EUKARYOTIC TRANSLATION INITIATION FACTOR 3 SUBUNIT 7"/>
    <property type="match status" value="1"/>
</dbReference>
<dbReference type="OrthoDB" id="16538at2759"/>
<dbReference type="GO" id="GO:0005852">
    <property type="term" value="C:eukaryotic translation initiation factor 3 complex"/>
    <property type="evidence" value="ECO:0007669"/>
    <property type="project" value="InterPro"/>
</dbReference>